<reference evidence="3 4" key="1">
    <citation type="submission" date="2015-09" db="EMBL/GenBank/DDBJ databases">
        <title>Host preference determinants of Valsa canker pathogens revealed by comparative genomics.</title>
        <authorList>
            <person name="Yin Z."/>
            <person name="Huang L."/>
        </authorList>
    </citation>
    <scope>NUCLEOTIDE SEQUENCE [LARGE SCALE GENOMIC DNA]</scope>
    <source>
        <strain evidence="3 4">03-1</strain>
    </source>
</reference>
<keyword evidence="4" id="KW-1185">Reference proteome</keyword>
<gene>
    <name evidence="3" type="ORF">VMCG_00478</name>
</gene>
<feature type="compositionally biased region" description="Low complexity" evidence="1">
    <location>
        <begin position="121"/>
        <end position="161"/>
    </location>
</feature>
<evidence type="ECO:0000313" key="4">
    <source>
        <dbReference type="Proteomes" id="UP000283895"/>
    </source>
</evidence>
<name>A0A423XA00_9PEZI</name>
<dbReference type="PANTHER" id="PTHR39460">
    <property type="entry name" value="EXPRESSED PROTEIN"/>
    <property type="match status" value="1"/>
</dbReference>
<feature type="region of interest" description="Disordered" evidence="1">
    <location>
        <begin position="112"/>
        <end position="167"/>
    </location>
</feature>
<sequence>MASFNAILGQSTAYKATGPPIRTSKSSSTVYYHRPRITWATVLLCLAVSFTSHTLAFPLFDELPEPTAAPYLAETLLLDTQIPTLLDQGIWTMLEPEENELRRRASVESTITTTFGVPRPTSTATTTVSGSDDSSSKSSTHTKTSASTTSSTATATTSTSSLPSPFDGGLSNNFTSTTCPTFINNMLADPEFQACYPVSLLIQSSQSFFDAEKSLVSISTVLDHACMANATRCTSYLGDMAKNLTDSANCGSDYAAGVPTVTEAFLGLISYPVMFSATCHKDPDTHVYCFGNAVTNTTNPTETYFYSLPLNKTLPGGTVPVCGSCLRDTMNIYQVATANRKQPIAYTYASAAEQVDMLCGPNFANQTLPSEIVSSAGFSDLGQGPSVWLLSASFLVMAANWLF</sequence>
<dbReference type="Proteomes" id="UP000283895">
    <property type="component" value="Unassembled WGS sequence"/>
</dbReference>
<dbReference type="EMBL" id="LKEA01000001">
    <property type="protein sequence ID" value="ROW12732.1"/>
    <property type="molecule type" value="Genomic_DNA"/>
</dbReference>
<dbReference type="Pfam" id="PF24855">
    <property type="entry name" value="DUF7729"/>
    <property type="match status" value="1"/>
</dbReference>
<proteinExistence type="predicted"/>
<organism evidence="3 4">
    <name type="scientific">Cytospora schulzeri</name>
    <dbReference type="NCBI Taxonomy" id="448051"/>
    <lineage>
        <taxon>Eukaryota</taxon>
        <taxon>Fungi</taxon>
        <taxon>Dikarya</taxon>
        <taxon>Ascomycota</taxon>
        <taxon>Pezizomycotina</taxon>
        <taxon>Sordariomycetes</taxon>
        <taxon>Sordariomycetidae</taxon>
        <taxon>Diaporthales</taxon>
        <taxon>Cytosporaceae</taxon>
        <taxon>Cytospora</taxon>
    </lineage>
</organism>
<accession>A0A423XA00</accession>
<protein>
    <recommendedName>
        <fullName evidence="2">DUF7729 domain-containing protein</fullName>
    </recommendedName>
</protein>
<dbReference type="PANTHER" id="PTHR39460:SF1">
    <property type="entry name" value="C6 TRANSCRIPTION FACTOR"/>
    <property type="match status" value="1"/>
</dbReference>
<dbReference type="OrthoDB" id="2564812at2759"/>
<dbReference type="AlphaFoldDB" id="A0A423XA00"/>
<evidence type="ECO:0000256" key="1">
    <source>
        <dbReference type="SAM" id="MobiDB-lite"/>
    </source>
</evidence>
<comment type="caution">
    <text evidence="3">The sequence shown here is derived from an EMBL/GenBank/DDBJ whole genome shotgun (WGS) entry which is preliminary data.</text>
</comment>
<feature type="domain" description="DUF7729" evidence="2">
    <location>
        <begin position="161"/>
        <end position="367"/>
    </location>
</feature>
<evidence type="ECO:0000259" key="2">
    <source>
        <dbReference type="Pfam" id="PF24855"/>
    </source>
</evidence>
<dbReference type="InterPro" id="IPR056146">
    <property type="entry name" value="DUF7729"/>
</dbReference>
<evidence type="ECO:0000313" key="3">
    <source>
        <dbReference type="EMBL" id="ROW12732.1"/>
    </source>
</evidence>